<dbReference type="InterPro" id="IPR050879">
    <property type="entry name" value="Acyltransferase_3"/>
</dbReference>
<organism evidence="8 9">
    <name type="scientific">Fructilactobacillus fructivorans</name>
    <dbReference type="NCBI Taxonomy" id="1614"/>
    <lineage>
        <taxon>Bacteria</taxon>
        <taxon>Bacillati</taxon>
        <taxon>Bacillota</taxon>
        <taxon>Bacilli</taxon>
        <taxon>Lactobacillales</taxon>
        <taxon>Lactobacillaceae</taxon>
        <taxon>Fructilactobacillus</taxon>
    </lineage>
</organism>
<sequence length="372" mass="42193">MVWLIFTVGAQSKFLYRGGMVLFSLFTVLIMWAILSNIGKWNWLMTNPIFDWIGSRSYEIYVYQLPVFIFFEDKFKNVADHQLLYAVVEILLIVGISELSYRFVEVPFGKYDYKQLFSELYRFMSHTRIREIILGVLAIIGGVGILQSTTVNPKQANHTELANRIQKNAKTEKENNKNLAKDIKSGKKVKSSNKDQSQLEKNGLTAAQVKEAQNISGTAVGDSVMLAGHDDLQKIFPRFYIDAQVSRQPAAAVPDIKSLANQGLLGKNVVIGLGTNGNISPETMKQIMDIAGPKRNVFWINVHIPTETWQNSVNAMLKDSQKKYKNLYIIDWNDYINQHPSWLYSDQAHPNNQGAPKYATFVAQNVLKHAIK</sequence>
<dbReference type="GeneID" id="74914048"/>
<dbReference type="GO" id="GO:0016020">
    <property type="term" value="C:membrane"/>
    <property type="evidence" value="ECO:0007669"/>
    <property type="project" value="TreeGrafter"/>
</dbReference>
<evidence type="ECO:0000256" key="6">
    <source>
        <dbReference type="ARBA" id="ARBA00023315"/>
    </source>
</evidence>
<accession>A0A0C1LZN9</accession>
<dbReference type="PATRIC" id="fig|1614.7.peg.259"/>
<dbReference type="InterPro" id="IPR036514">
    <property type="entry name" value="SGNH_hydro_sf"/>
</dbReference>
<dbReference type="EMBL" id="JOJZ01000009">
    <property type="protein sequence ID" value="KID42340.1"/>
    <property type="molecule type" value="Genomic_DNA"/>
</dbReference>
<keyword evidence="3 7" id="KW-0812">Transmembrane</keyword>
<dbReference type="Gene3D" id="3.40.50.1110">
    <property type="entry name" value="SGNH hydrolase"/>
    <property type="match status" value="1"/>
</dbReference>
<dbReference type="AlphaFoldDB" id="A0A0C1LZN9"/>
<evidence type="ECO:0000256" key="7">
    <source>
        <dbReference type="SAM" id="Phobius"/>
    </source>
</evidence>
<name>A0A0C1LZN9_9LACO</name>
<dbReference type="PANTHER" id="PTHR23028">
    <property type="entry name" value="ACETYLTRANSFERASE"/>
    <property type="match status" value="1"/>
</dbReference>
<proteinExistence type="predicted"/>
<dbReference type="CDD" id="cd01840">
    <property type="entry name" value="SGNH_hydrolase_yrhL_like"/>
    <property type="match status" value="1"/>
</dbReference>
<feature type="transmembrane region" description="Helical" evidence="7">
    <location>
        <begin position="83"/>
        <end position="104"/>
    </location>
</feature>
<evidence type="ECO:0000256" key="2">
    <source>
        <dbReference type="ARBA" id="ARBA00022679"/>
    </source>
</evidence>
<reference evidence="8 9" key="1">
    <citation type="submission" date="2014-06" db="EMBL/GenBank/DDBJ databases">
        <title>Functional and comparative genomic analyses of the Drosophila gut microbiota identify candidate symbiosis factors.</title>
        <authorList>
            <person name="Newell P.D."/>
            <person name="Chaston J.M."/>
            <person name="Douglas A.E."/>
        </authorList>
    </citation>
    <scope>NUCLEOTIDE SEQUENCE [LARGE SCALE GENOMIC DNA]</scope>
    <source>
        <strain evidence="8 9">DmCS_002</strain>
    </source>
</reference>
<dbReference type="Proteomes" id="UP000031397">
    <property type="component" value="Unassembled WGS sequence"/>
</dbReference>
<keyword evidence="4 7" id="KW-1133">Transmembrane helix</keyword>
<keyword evidence="6 8" id="KW-0012">Acyltransferase</keyword>
<dbReference type="PANTHER" id="PTHR23028:SF53">
    <property type="entry name" value="ACYL_TRANSF_3 DOMAIN-CONTAINING PROTEIN"/>
    <property type="match status" value="1"/>
</dbReference>
<evidence type="ECO:0000256" key="5">
    <source>
        <dbReference type="ARBA" id="ARBA00023136"/>
    </source>
</evidence>
<protein>
    <submittedName>
        <fullName evidence="8">Acyltransferase</fullName>
    </submittedName>
</protein>
<feature type="transmembrane region" description="Helical" evidence="7">
    <location>
        <begin position="14"/>
        <end position="35"/>
    </location>
</feature>
<dbReference type="RefSeq" id="WP_225349294.1">
    <property type="nucleotide sequence ID" value="NZ_JOJZ01000009.1"/>
</dbReference>
<evidence type="ECO:0000256" key="3">
    <source>
        <dbReference type="ARBA" id="ARBA00022692"/>
    </source>
</evidence>
<feature type="transmembrane region" description="Helical" evidence="7">
    <location>
        <begin position="132"/>
        <end position="149"/>
    </location>
</feature>
<keyword evidence="2 8" id="KW-0808">Transferase</keyword>
<dbReference type="GO" id="GO:0016746">
    <property type="term" value="F:acyltransferase activity"/>
    <property type="evidence" value="ECO:0007669"/>
    <property type="project" value="UniProtKB-KW"/>
</dbReference>
<comment type="caution">
    <text evidence="8">The sequence shown here is derived from an EMBL/GenBank/DDBJ whole genome shotgun (WGS) entry which is preliminary data.</text>
</comment>
<dbReference type="SUPFAM" id="SSF52266">
    <property type="entry name" value="SGNH hydrolase"/>
    <property type="match status" value="1"/>
</dbReference>
<evidence type="ECO:0000313" key="9">
    <source>
        <dbReference type="Proteomes" id="UP000031397"/>
    </source>
</evidence>
<keyword evidence="5 7" id="KW-0472">Membrane</keyword>
<gene>
    <name evidence="8" type="ORF">LfDm3_0269</name>
</gene>
<evidence type="ECO:0000313" key="8">
    <source>
        <dbReference type="EMBL" id="KID42340.1"/>
    </source>
</evidence>
<keyword evidence="1" id="KW-1003">Cell membrane</keyword>
<evidence type="ECO:0000256" key="4">
    <source>
        <dbReference type="ARBA" id="ARBA00022989"/>
    </source>
</evidence>
<keyword evidence="9" id="KW-1185">Reference proteome</keyword>
<evidence type="ECO:0000256" key="1">
    <source>
        <dbReference type="ARBA" id="ARBA00022475"/>
    </source>
</evidence>
<dbReference type="GO" id="GO:0009103">
    <property type="term" value="P:lipopolysaccharide biosynthetic process"/>
    <property type="evidence" value="ECO:0007669"/>
    <property type="project" value="TreeGrafter"/>
</dbReference>